<sequence>MEFMEINLRAMRTEDYEPILKLVITTWDYRSWVPKRLVEPMAEFFLSDLLQRSDHIMIAEVDGKIAGICAGDILEYSRMQRFSLRKKTHALGAILAYTEKGSIFEKYIQTMELDQELLLQSGREFDGSLNLLIVVKAYQGLGLGKLLYNNFCEYLKKNGARSFYLYTDDSSDYAFYKYQGMQKLAQKTFYWDDIGEDNTELYFLYGKEI</sequence>
<dbReference type="Gene3D" id="3.40.630.30">
    <property type="match status" value="1"/>
</dbReference>
<feature type="domain" description="N-acetyltransferase" evidence="1">
    <location>
        <begin position="6"/>
        <end position="209"/>
    </location>
</feature>
<name>A0A0R1TU56_9LACO</name>
<dbReference type="PATRIC" id="fig|1423724.4.peg.356"/>
<dbReference type="AlphaFoldDB" id="A0A0R1TU56"/>
<dbReference type="PROSITE" id="PS51186">
    <property type="entry name" value="GNAT"/>
    <property type="match status" value="1"/>
</dbReference>
<evidence type="ECO:0000313" key="2">
    <source>
        <dbReference type="EMBL" id="KRL84857.1"/>
    </source>
</evidence>
<proteinExistence type="predicted"/>
<reference evidence="2 3" key="1">
    <citation type="journal article" date="2015" name="Genome Announc.">
        <title>Expanding the biotechnology potential of lactobacilli through comparative genomics of 213 strains and associated genera.</title>
        <authorList>
            <person name="Sun Z."/>
            <person name="Harris H.M."/>
            <person name="McCann A."/>
            <person name="Guo C."/>
            <person name="Argimon S."/>
            <person name="Zhang W."/>
            <person name="Yang X."/>
            <person name="Jeffery I.B."/>
            <person name="Cooney J.C."/>
            <person name="Kagawa T.F."/>
            <person name="Liu W."/>
            <person name="Song Y."/>
            <person name="Salvetti E."/>
            <person name="Wrobel A."/>
            <person name="Rasinkangas P."/>
            <person name="Parkhill J."/>
            <person name="Rea M.C."/>
            <person name="O'Sullivan O."/>
            <person name="Ritari J."/>
            <person name="Douillard F.P."/>
            <person name="Paul Ross R."/>
            <person name="Yang R."/>
            <person name="Briner A.E."/>
            <person name="Felis G.E."/>
            <person name="de Vos W.M."/>
            <person name="Barrangou R."/>
            <person name="Klaenhammer T.R."/>
            <person name="Caufield P.W."/>
            <person name="Cui Y."/>
            <person name="Zhang H."/>
            <person name="O'Toole P.W."/>
        </authorList>
    </citation>
    <scope>NUCLEOTIDE SEQUENCE [LARGE SCALE GENOMIC DNA]</scope>
    <source>
        <strain evidence="2 3">DSM 16634</strain>
    </source>
</reference>
<evidence type="ECO:0000313" key="3">
    <source>
        <dbReference type="Proteomes" id="UP000051324"/>
    </source>
</evidence>
<evidence type="ECO:0000259" key="1">
    <source>
        <dbReference type="PROSITE" id="PS51186"/>
    </source>
</evidence>
<dbReference type="eggNOG" id="COG0454">
    <property type="taxonomic scope" value="Bacteria"/>
</dbReference>
<dbReference type="STRING" id="1423724.FC32_GL000338"/>
<dbReference type="CDD" id="cd04301">
    <property type="entry name" value="NAT_SF"/>
    <property type="match status" value="1"/>
</dbReference>
<dbReference type="Proteomes" id="UP000051324">
    <property type="component" value="Unassembled WGS sequence"/>
</dbReference>
<dbReference type="InterPro" id="IPR000182">
    <property type="entry name" value="GNAT_dom"/>
</dbReference>
<organism evidence="2 3">
    <name type="scientific">Ligilactobacillus apodemi DSM 16634 = JCM 16172</name>
    <dbReference type="NCBI Taxonomy" id="1423724"/>
    <lineage>
        <taxon>Bacteria</taxon>
        <taxon>Bacillati</taxon>
        <taxon>Bacillota</taxon>
        <taxon>Bacilli</taxon>
        <taxon>Lactobacillales</taxon>
        <taxon>Lactobacillaceae</taxon>
        <taxon>Ligilactobacillus</taxon>
    </lineage>
</organism>
<gene>
    <name evidence="2" type="ORF">FC32_GL000338</name>
</gene>
<comment type="caution">
    <text evidence="2">The sequence shown here is derived from an EMBL/GenBank/DDBJ whole genome shotgun (WGS) entry which is preliminary data.</text>
</comment>
<accession>A0A0R1TU56</accession>
<dbReference type="EMBL" id="AZFT01000048">
    <property type="protein sequence ID" value="KRL84857.1"/>
    <property type="molecule type" value="Genomic_DNA"/>
</dbReference>
<keyword evidence="3" id="KW-1185">Reference proteome</keyword>
<protein>
    <recommendedName>
        <fullName evidence="1">N-acetyltransferase domain-containing protein</fullName>
    </recommendedName>
</protein>
<dbReference type="InterPro" id="IPR016181">
    <property type="entry name" value="Acyl_CoA_acyltransferase"/>
</dbReference>
<dbReference type="Pfam" id="PF00583">
    <property type="entry name" value="Acetyltransf_1"/>
    <property type="match status" value="1"/>
</dbReference>
<dbReference type="SUPFAM" id="SSF55729">
    <property type="entry name" value="Acyl-CoA N-acyltransferases (Nat)"/>
    <property type="match status" value="1"/>
</dbReference>
<dbReference type="GO" id="GO:0016747">
    <property type="term" value="F:acyltransferase activity, transferring groups other than amino-acyl groups"/>
    <property type="evidence" value="ECO:0007669"/>
    <property type="project" value="InterPro"/>
</dbReference>